<dbReference type="GO" id="GO:0015631">
    <property type="term" value="F:tubulin binding"/>
    <property type="evidence" value="ECO:0007669"/>
    <property type="project" value="TreeGrafter"/>
</dbReference>
<evidence type="ECO:0000313" key="3">
    <source>
        <dbReference type="Proteomes" id="UP001213000"/>
    </source>
</evidence>
<dbReference type="GO" id="GO:0005739">
    <property type="term" value="C:mitochondrion"/>
    <property type="evidence" value="ECO:0007669"/>
    <property type="project" value="TreeGrafter"/>
</dbReference>
<feature type="coiled-coil region" evidence="1">
    <location>
        <begin position="8"/>
        <end position="84"/>
    </location>
</feature>
<dbReference type="GO" id="GO:0005938">
    <property type="term" value="C:cell cortex"/>
    <property type="evidence" value="ECO:0007669"/>
    <property type="project" value="TreeGrafter"/>
</dbReference>
<dbReference type="PANTHER" id="PTHR28190">
    <property type="entry name" value="NUCLEAR MIGRATION PROTEIN NUM1"/>
    <property type="match status" value="1"/>
</dbReference>
<proteinExistence type="predicted"/>
<dbReference type="PANTHER" id="PTHR28190:SF1">
    <property type="entry name" value="NUCLEAR MIGRATION PROTEIN NUM1"/>
    <property type="match status" value="1"/>
</dbReference>
<sequence length="96" mass="11200">MDNLLAEIRRLQSLLSERDKAIQDIKEEKEDLEKSVEALKVTLKQQERSSDKYREENWNLEVTLQELRPQLNDSQSEVRRLEAELGLQKSVGGETC</sequence>
<gene>
    <name evidence="2" type="ORF">NP233_g6820</name>
</gene>
<protein>
    <submittedName>
        <fullName evidence="2">Uncharacterized protein</fullName>
    </submittedName>
</protein>
<keyword evidence="3" id="KW-1185">Reference proteome</keyword>
<name>A0AAD5VRG1_9AGAR</name>
<organism evidence="2 3">
    <name type="scientific">Leucocoprinus birnbaumii</name>
    <dbReference type="NCBI Taxonomy" id="56174"/>
    <lineage>
        <taxon>Eukaryota</taxon>
        <taxon>Fungi</taxon>
        <taxon>Dikarya</taxon>
        <taxon>Basidiomycota</taxon>
        <taxon>Agaricomycotina</taxon>
        <taxon>Agaricomycetes</taxon>
        <taxon>Agaricomycetidae</taxon>
        <taxon>Agaricales</taxon>
        <taxon>Agaricineae</taxon>
        <taxon>Agaricaceae</taxon>
        <taxon>Leucocoprinus</taxon>
    </lineage>
</organism>
<dbReference type="InterPro" id="IPR053005">
    <property type="entry name" value="Nuclear_Pos-Cytoskel_Interact"/>
</dbReference>
<evidence type="ECO:0000313" key="2">
    <source>
        <dbReference type="EMBL" id="KAJ3566727.1"/>
    </source>
</evidence>
<dbReference type="SUPFAM" id="SSF90257">
    <property type="entry name" value="Myosin rod fragments"/>
    <property type="match status" value="1"/>
</dbReference>
<dbReference type="GO" id="GO:0000226">
    <property type="term" value="P:microtubule cytoskeleton organization"/>
    <property type="evidence" value="ECO:0007669"/>
    <property type="project" value="TreeGrafter"/>
</dbReference>
<comment type="caution">
    <text evidence="2">The sequence shown here is derived from an EMBL/GenBank/DDBJ whole genome shotgun (WGS) entry which is preliminary data.</text>
</comment>
<dbReference type="AlphaFoldDB" id="A0AAD5VRG1"/>
<dbReference type="Proteomes" id="UP001213000">
    <property type="component" value="Unassembled WGS sequence"/>
</dbReference>
<accession>A0AAD5VRG1</accession>
<reference evidence="2" key="1">
    <citation type="submission" date="2022-07" db="EMBL/GenBank/DDBJ databases">
        <title>Genome Sequence of Leucocoprinus birnbaumii.</title>
        <authorList>
            <person name="Buettner E."/>
        </authorList>
    </citation>
    <scope>NUCLEOTIDE SEQUENCE</scope>
    <source>
        <strain evidence="2">VT141</strain>
    </source>
</reference>
<evidence type="ECO:0000256" key="1">
    <source>
        <dbReference type="SAM" id="Coils"/>
    </source>
</evidence>
<keyword evidence="1" id="KW-0175">Coiled coil</keyword>
<dbReference type="EMBL" id="JANIEX010000465">
    <property type="protein sequence ID" value="KAJ3566727.1"/>
    <property type="molecule type" value="Genomic_DNA"/>
</dbReference>